<dbReference type="CDD" id="cd02233">
    <property type="entry name" value="cupin_HNL-like"/>
    <property type="match status" value="1"/>
</dbReference>
<feature type="compositionally biased region" description="Basic and acidic residues" evidence="1">
    <location>
        <begin position="122"/>
        <end position="135"/>
    </location>
</feature>
<accession>A0A7G6YD20</accession>
<dbReference type="SUPFAM" id="SSF51182">
    <property type="entry name" value="RmlC-like cupins"/>
    <property type="match status" value="1"/>
</dbReference>
<dbReference type="InterPro" id="IPR014710">
    <property type="entry name" value="RmlC-like_jellyroll"/>
</dbReference>
<gene>
    <name evidence="3" type="ORF">F1C12_15540</name>
</gene>
<dbReference type="EMBL" id="CP043641">
    <property type="protein sequence ID" value="QNE36385.1"/>
    <property type="molecule type" value="Genomic_DNA"/>
</dbReference>
<feature type="region of interest" description="Disordered" evidence="1">
    <location>
        <begin position="112"/>
        <end position="135"/>
    </location>
</feature>
<evidence type="ECO:0000259" key="2">
    <source>
        <dbReference type="Pfam" id="PF07883"/>
    </source>
</evidence>
<dbReference type="Proteomes" id="UP000515511">
    <property type="component" value="Chromosome"/>
</dbReference>
<dbReference type="InterPro" id="IPR047263">
    <property type="entry name" value="HNL-like_cupin"/>
</dbReference>
<dbReference type="InterPro" id="IPR011051">
    <property type="entry name" value="RmlC_Cupin_sf"/>
</dbReference>
<dbReference type="Gene3D" id="2.60.120.10">
    <property type="entry name" value="Jelly Rolls"/>
    <property type="match status" value="1"/>
</dbReference>
<dbReference type="AlphaFoldDB" id="A0A7G6YD20"/>
<protein>
    <submittedName>
        <fullName evidence="3">Cupin domain-containing protein</fullName>
    </submittedName>
</protein>
<evidence type="ECO:0000313" key="3">
    <source>
        <dbReference type="EMBL" id="QNE36385.1"/>
    </source>
</evidence>
<reference evidence="4" key="1">
    <citation type="submission" date="2019-09" db="EMBL/GenBank/DDBJ databases">
        <title>Antimicrobial potential of Antarctic Bacteria.</title>
        <authorList>
            <person name="Benaud N."/>
            <person name="Edwards R.J."/>
            <person name="Ferrari B.C."/>
        </authorList>
    </citation>
    <scope>NUCLEOTIDE SEQUENCE [LARGE SCALE GENOMIC DNA]</scope>
    <source>
        <strain evidence="4">INR9</strain>
    </source>
</reference>
<proteinExistence type="predicted"/>
<dbReference type="PANTHER" id="PTHR43698:SF1">
    <property type="entry name" value="BLL4564 PROTEIN"/>
    <property type="match status" value="1"/>
</dbReference>
<dbReference type="InterPro" id="IPR013096">
    <property type="entry name" value="Cupin_2"/>
</dbReference>
<dbReference type="KEGG" id="lse:F1C12_15540"/>
<evidence type="ECO:0000256" key="1">
    <source>
        <dbReference type="SAM" id="MobiDB-lite"/>
    </source>
</evidence>
<dbReference type="Pfam" id="PF07883">
    <property type="entry name" value="Cupin_2"/>
    <property type="match status" value="1"/>
</dbReference>
<dbReference type="PANTHER" id="PTHR43698">
    <property type="entry name" value="RIBD C-TERMINAL DOMAIN CONTAINING PROTEIN"/>
    <property type="match status" value="1"/>
</dbReference>
<organism evidence="3 4">
    <name type="scientific">Leifsonia shinshuensis</name>
    <dbReference type="NCBI Taxonomy" id="150026"/>
    <lineage>
        <taxon>Bacteria</taxon>
        <taxon>Bacillati</taxon>
        <taxon>Actinomycetota</taxon>
        <taxon>Actinomycetes</taxon>
        <taxon>Micrococcales</taxon>
        <taxon>Microbacteriaceae</taxon>
        <taxon>Leifsonia</taxon>
    </lineage>
</organism>
<name>A0A7G6YD20_9MICO</name>
<feature type="domain" description="Cupin type-2" evidence="2">
    <location>
        <begin position="39"/>
        <end position="96"/>
    </location>
</feature>
<sequence>MELLPNSPTTAGPADLFTGTVHFDVIAAGSAPSRLRVNLVRFAPGSRTAWHRHANGQTLHVTQGVALMQSRGGEILEVRPGQTVHTPPGEWHWHGADPEHFMEHLAMWESLGEGQDGPETEWGEHVTDAEYGGRS</sequence>
<dbReference type="RefSeq" id="WP_185275821.1">
    <property type="nucleotide sequence ID" value="NZ_CP043641.1"/>
</dbReference>
<evidence type="ECO:0000313" key="4">
    <source>
        <dbReference type="Proteomes" id="UP000515511"/>
    </source>
</evidence>